<dbReference type="Proteomes" id="UP001430377">
    <property type="component" value="Unassembled WGS sequence"/>
</dbReference>
<evidence type="ECO:0000313" key="2">
    <source>
        <dbReference type="Proteomes" id="UP001430377"/>
    </source>
</evidence>
<keyword evidence="2" id="KW-1185">Reference proteome</keyword>
<protein>
    <recommendedName>
        <fullName evidence="3">Secreted protein</fullName>
    </recommendedName>
</protein>
<sequence length="166" mass="18382">MKRRNVLRVIGSTVAASLAGCTDASNSNAQSGSGVNIKTTKSVLEKYQSSQKALDDGYQNLDVCIDKLGKPFVNPEFTELSYDQPQVLFYQKTTSGELELAGAEWFVPAESTDEPPELFGEEDRMTLKGPMEGHYPDQPRHYGLHGWLFSENPNGQFAKFNPNITC</sequence>
<accession>A0AAW4PW05</accession>
<dbReference type="AlphaFoldDB" id="A0AAW4PW05"/>
<proteinExistence type="predicted"/>
<evidence type="ECO:0000313" key="1">
    <source>
        <dbReference type="EMBL" id="MBX0324725.1"/>
    </source>
</evidence>
<gene>
    <name evidence="1" type="ORF">EGH21_17000</name>
</gene>
<organism evidence="1 2">
    <name type="scientific">Haloarcula rubra</name>
    <dbReference type="NCBI Taxonomy" id="2487747"/>
    <lineage>
        <taxon>Archaea</taxon>
        <taxon>Methanobacteriati</taxon>
        <taxon>Methanobacteriota</taxon>
        <taxon>Stenosarchaea group</taxon>
        <taxon>Halobacteria</taxon>
        <taxon>Halobacteriales</taxon>
        <taxon>Haloarculaceae</taxon>
        <taxon>Haloarcula</taxon>
    </lineage>
</organism>
<reference evidence="1 2" key="1">
    <citation type="submission" date="2021-06" db="EMBL/GenBank/DDBJ databases">
        <title>Halomicroarcula sp. a new haloarchaeum isolated from saline soil.</title>
        <authorList>
            <person name="Duran-Viseras A."/>
            <person name="Sanchez-Porro C."/>
            <person name="Ventosa A."/>
        </authorList>
    </citation>
    <scope>NUCLEOTIDE SEQUENCE [LARGE SCALE GENOMIC DNA]</scope>
    <source>
        <strain evidence="1 2">F13</strain>
    </source>
</reference>
<dbReference type="RefSeq" id="WP_123623064.1">
    <property type="nucleotide sequence ID" value="NZ_RKLR01000008.1"/>
</dbReference>
<comment type="caution">
    <text evidence="1">The sequence shown here is derived from an EMBL/GenBank/DDBJ whole genome shotgun (WGS) entry which is preliminary data.</text>
</comment>
<dbReference type="EMBL" id="RKLR01000008">
    <property type="protein sequence ID" value="MBX0324725.1"/>
    <property type="molecule type" value="Genomic_DNA"/>
</dbReference>
<evidence type="ECO:0008006" key="3">
    <source>
        <dbReference type="Google" id="ProtNLM"/>
    </source>
</evidence>
<name>A0AAW4PW05_9EURY</name>
<dbReference type="PROSITE" id="PS51257">
    <property type="entry name" value="PROKAR_LIPOPROTEIN"/>
    <property type="match status" value="1"/>
</dbReference>